<protein>
    <recommendedName>
        <fullName evidence="3">RNA polymerase, alpha chain C terminal domain</fullName>
    </recommendedName>
</protein>
<evidence type="ECO:0000313" key="1">
    <source>
        <dbReference type="EMBL" id="SDH15581.1"/>
    </source>
</evidence>
<dbReference type="RefSeq" id="WP_091168592.1">
    <property type="nucleotide sequence ID" value="NZ_FNCG01000007.1"/>
</dbReference>
<organism evidence="1 2">
    <name type="scientific">Mucilaginibacter gossypii</name>
    <dbReference type="NCBI Taxonomy" id="551996"/>
    <lineage>
        <taxon>Bacteria</taxon>
        <taxon>Pseudomonadati</taxon>
        <taxon>Bacteroidota</taxon>
        <taxon>Sphingobacteriia</taxon>
        <taxon>Sphingobacteriales</taxon>
        <taxon>Sphingobacteriaceae</taxon>
        <taxon>Mucilaginibacter</taxon>
    </lineage>
</organism>
<dbReference type="EMBL" id="FNCG01000007">
    <property type="protein sequence ID" value="SDH15581.1"/>
    <property type="molecule type" value="Genomic_DNA"/>
</dbReference>
<sequence>MNAFDQDILLNQPFAALSFSEEFRQKSKKMGFSTIGDIISIGPQVLVRMEHFDYIWLGELTAFLTKHGVLNLLQPSQGNSRI</sequence>
<keyword evidence="2" id="KW-1185">Reference proteome</keyword>
<gene>
    <name evidence="1" type="ORF">SAMN05192573_10784</name>
</gene>
<reference evidence="2" key="1">
    <citation type="submission" date="2016-10" db="EMBL/GenBank/DDBJ databases">
        <authorList>
            <person name="Varghese N."/>
            <person name="Submissions S."/>
        </authorList>
    </citation>
    <scope>NUCLEOTIDE SEQUENCE [LARGE SCALE GENOMIC DNA]</scope>
    <source>
        <strain evidence="2">Gh-67</strain>
    </source>
</reference>
<evidence type="ECO:0008006" key="3">
    <source>
        <dbReference type="Google" id="ProtNLM"/>
    </source>
</evidence>
<dbReference type="Proteomes" id="UP000199705">
    <property type="component" value="Unassembled WGS sequence"/>
</dbReference>
<accession>A0A1G8A3Z7</accession>
<dbReference type="AlphaFoldDB" id="A0A1G8A3Z7"/>
<name>A0A1G8A3Z7_9SPHI</name>
<evidence type="ECO:0000313" key="2">
    <source>
        <dbReference type="Proteomes" id="UP000199705"/>
    </source>
</evidence>
<proteinExistence type="predicted"/>